<evidence type="ECO:0000313" key="1">
    <source>
        <dbReference type="EMBL" id="MDJ1483486.1"/>
    </source>
</evidence>
<evidence type="ECO:0000313" key="2">
    <source>
        <dbReference type="Proteomes" id="UP001241110"/>
    </source>
</evidence>
<name>A0AAE3QRC0_9BACT</name>
<reference evidence="1" key="1">
    <citation type="submission" date="2023-05" db="EMBL/GenBank/DDBJ databases">
        <authorList>
            <person name="Zhang X."/>
        </authorList>
    </citation>
    <scope>NUCLEOTIDE SEQUENCE</scope>
    <source>
        <strain evidence="1">YF14B1</strain>
    </source>
</reference>
<dbReference type="Proteomes" id="UP001241110">
    <property type="component" value="Unassembled WGS sequence"/>
</dbReference>
<dbReference type="RefSeq" id="WP_313983402.1">
    <property type="nucleotide sequence ID" value="NZ_JASJOS010000011.1"/>
</dbReference>
<organism evidence="1 2">
    <name type="scientific">Xanthocytophaga flava</name>
    <dbReference type="NCBI Taxonomy" id="3048013"/>
    <lineage>
        <taxon>Bacteria</taxon>
        <taxon>Pseudomonadati</taxon>
        <taxon>Bacteroidota</taxon>
        <taxon>Cytophagia</taxon>
        <taxon>Cytophagales</taxon>
        <taxon>Rhodocytophagaceae</taxon>
        <taxon>Xanthocytophaga</taxon>
    </lineage>
</organism>
<dbReference type="AlphaFoldDB" id="A0AAE3QRC0"/>
<gene>
    <name evidence="1" type="ORF">QNI16_23510</name>
</gene>
<sequence length="41" mass="4872">MHIQTADKEMYTITTEEFDIGQSTLARYNLFIKKKDEVAQY</sequence>
<protein>
    <submittedName>
        <fullName evidence="1">Uncharacterized protein</fullName>
    </submittedName>
</protein>
<accession>A0AAE3QRC0</accession>
<comment type="caution">
    <text evidence="1">The sequence shown here is derived from an EMBL/GenBank/DDBJ whole genome shotgun (WGS) entry which is preliminary data.</text>
</comment>
<proteinExistence type="predicted"/>
<dbReference type="EMBL" id="JASJOS010000011">
    <property type="protein sequence ID" value="MDJ1483486.1"/>
    <property type="molecule type" value="Genomic_DNA"/>
</dbReference>